<feature type="transmembrane region" description="Helical" evidence="6">
    <location>
        <begin position="370"/>
        <end position="390"/>
    </location>
</feature>
<evidence type="ECO:0000256" key="6">
    <source>
        <dbReference type="SAM" id="Phobius"/>
    </source>
</evidence>
<dbReference type="OMA" id="ISPWIPC"/>
<name>A0A3E2HC71_SCYLI</name>
<accession>A0A3E2HC71</accession>
<comment type="caution">
    <text evidence="7">The sequence shown here is derived from an EMBL/GenBank/DDBJ whole genome shotgun (WGS) entry which is preliminary data.</text>
</comment>
<keyword evidence="2 6" id="KW-0812">Transmembrane</keyword>
<evidence type="ECO:0000313" key="7">
    <source>
        <dbReference type="EMBL" id="RFU30995.1"/>
    </source>
</evidence>
<dbReference type="PANTHER" id="PTHR23507:SF1">
    <property type="entry name" value="FI18259P1-RELATED"/>
    <property type="match status" value="1"/>
</dbReference>
<comment type="subcellular location">
    <subcellularLocation>
        <location evidence="1">Membrane</location>
        <topology evidence="1">Multi-pass membrane protein</topology>
    </subcellularLocation>
</comment>
<keyword evidence="8" id="KW-1185">Reference proteome</keyword>
<evidence type="ECO:0000256" key="2">
    <source>
        <dbReference type="ARBA" id="ARBA00022692"/>
    </source>
</evidence>
<evidence type="ECO:0000256" key="3">
    <source>
        <dbReference type="ARBA" id="ARBA00022989"/>
    </source>
</evidence>
<feature type="non-terminal residue" evidence="7">
    <location>
        <position position="1"/>
    </location>
</feature>
<feature type="region of interest" description="Disordered" evidence="5">
    <location>
        <begin position="1"/>
        <end position="25"/>
    </location>
</feature>
<reference evidence="7 8" key="1">
    <citation type="submission" date="2018-05" db="EMBL/GenBank/DDBJ databases">
        <title>Draft genome sequence of Scytalidium lignicola DSM 105466, a ubiquitous saprotrophic fungus.</title>
        <authorList>
            <person name="Buettner E."/>
            <person name="Gebauer A.M."/>
            <person name="Hofrichter M."/>
            <person name="Liers C."/>
            <person name="Kellner H."/>
        </authorList>
    </citation>
    <scope>NUCLEOTIDE SEQUENCE [LARGE SCALE GENOMIC DNA]</scope>
    <source>
        <strain evidence="7 8">DSM 105466</strain>
    </source>
</reference>
<dbReference type="InterPro" id="IPR011701">
    <property type="entry name" value="MFS"/>
</dbReference>
<gene>
    <name evidence="7" type="ORF">B7463_g5302</name>
</gene>
<dbReference type="GO" id="GO:0022857">
    <property type="term" value="F:transmembrane transporter activity"/>
    <property type="evidence" value="ECO:0007669"/>
    <property type="project" value="InterPro"/>
</dbReference>
<evidence type="ECO:0008006" key="9">
    <source>
        <dbReference type="Google" id="ProtNLM"/>
    </source>
</evidence>
<dbReference type="PANTHER" id="PTHR23507">
    <property type="entry name" value="ZGC:174356"/>
    <property type="match status" value="1"/>
</dbReference>
<dbReference type="AlphaFoldDB" id="A0A3E2HC71"/>
<dbReference type="SUPFAM" id="SSF103473">
    <property type="entry name" value="MFS general substrate transporter"/>
    <property type="match status" value="1"/>
</dbReference>
<organism evidence="7 8">
    <name type="scientific">Scytalidium lignicola</name>
    <name type="common">Hyphomycete</name>
    <dbReference type="NCBI Taxonomy" id="5539"/>
    <lineage>
        <taxon>Eukaryota</taxon>
        <taxon>Fungi</taxon>
        <taxon>Dikarya</taxon>
        <taxon>Ascomycota</taxon>
        <taxon>Pezizomycotina</taxon>
        <taxon>Leotiomycetes</taxon>
        <taxon>Leotiomycetes incertae sedis</taxon>
        <taxon>Scytalidium</taxon>
    </lineage>
</organism>
<dbReference type="InterPro" id="IPR036259">
    <property type="entry name" value="MFS_trans_sf"/>
</dbReference>
<keyword evidence="4 6" id="KW-0472">Membrane</keyword>
<dbReference type="EMBL" id="NCSJ02000086">
    <property type="protein sequence ID" value="RFU30995.1"/>
    <property type="molecule type" value="Genomic_DNA"/>
</dbReference>
<feature type="transmembrane region" description="Helical" evidence="6">
    <location>
        <begin position="200"/>
        <end position="222"/>
    </location>
</feature>
<dbReference type="Proteomes" id="UP000258309">
    <property type="component" value="Unassembled WGS sequence"/>
</dbReference>
<dbReference type="OrthoDB" id="194139at2759"/>
<feature type="transmembrane region" description="Helical" evidence="6">
    <location>
        <begin position="271"/>
        <end position="295"/>
    </location>
</feature>
<feature type="transmembrane region" description="Helical" evidence="6">
    <location>
        <begin position="175"/>
        <end position="194"/>
    </location>
</feature>
<feature type="transmembrane region" description="Helical" evidence="6">
    <location>
        <begin position="140"/>
        <end position="163"/>
    </location>
</feature>
<dbReference type="Pfam" id="PF07690">
    <property type="entry name" value="MFS_1"/>
    <property type="match status" value="1"/>
</dbReference>
<evidence type="ECO:0000256" key="5">
    <source>
        <dbReference type="SAM" id="MobiDB-lite"/>
    </source>
</evidence>
<evidence type="ECO:0000256" key="4">
    <source>
        <dbReference type="ARBA" id="ARBA00023136"/>
    </source>
</evidence>
<sequence length="473" mass="52016">MDVTENDITPLLNGGIHPHPKDDDEHDDTAGFCEMVIVAPFINLFEQSLCRTYYSFPSGKIDDALCKIPEIQAPLATIRGWKSTFDTLAVILVGIPFGKLGDRYGLRKTLAVAVVGVIFSLSTIFVVCAFPKVLPLRLVWLSSVFILCGGGLPSAVSFMWAMVSESIPLEWRRRAFYYVFSAFYVAELVASFVAATTTDISSWIPCGLALVSLLLCLLLLWIMPDSRSSGHYLESQAEPGNDANDTANTSGLPAKTALIDSFKSILFHRNILLTLPTFLVVTLRYTTLNILIQYASIRFGFKISAGATFYTESAVINLVLFLLVMPRLNAYIQSRYKIKSQNIDLNYVRISVCLLCIGSLLIGLAPSGRLLPLGVFVFSGGFGSRVHALALATHWIAKDFKATFYTAIAVLENIGHMLGDPAMQQIFAATLRATPFWHALPFFVAAALYLIAMIATAFVKIDEDNSECLQEES</sequence>
<evidence type="ECO:0000313" key="8">
    <source>
        <dbReference type="Proteomes" id="UP000258309"/>
    </source>
</evidence>
<evidence type="ECO:0000256" key="1">
    <source>
        <dbReference type="ARBA" id="ARBA00004141"/>
    </source>
</evidence>
<feature type="transmembrane region" description="Helical" evidence="6">
    <location>
        <begin position="109"/>
        <end position="134"/>
    </location>
</feature>
<feature type="transmembrane region" description="Helical" evidence="6">
    <location>
        <begin position="307"/>
        <end position="325"/>
    </location>
</feature>
<feature type="transmembrane region" description="Helical" evidence="6">
    <location>
        <begin position="439"/>
        <end position="459"/>
    </location>
</feature>
<proteinExistence type="predicted"/>
<dbReference type="GO" id="GO:0016020">
    <property type="term" value="C:membrane"/>
    <property type="evidence" value="ECO:0007669"/>
    <property type="project" value="UniProtKB-SubCell"/>
</dbReference>
<dbReference type="Gene3D" id="1.20.1250.20">
    <property type="entry name" value="MFS general substrate transporter like domains"/>
    <property type="match status" value="1"/>
</dbReference>
<protein>
    <recommendedName>
        <fullName evidence="9">Major facilitator superfamily (MFS) profile domain-containing protein</fullName>
    </recommendedName>
</protein>
<keyword evidence="3 6" id="KW-1133">Transmembrane helix</keyword>
<feature type="non-terminal residue" evidence="7">
    <location>
        <position position="473"/>
    </location>
</feature>
<feature type="transmembrane region" description="Helical" evidence="6">
    <location>
        <begin position="346"/>
        <end position="364"/>
    </location>
</feature>